<feature type="region of interest" description="Disordered" evidence="4">
    <location>
        <begin position="267"/>
        <end position="289"/>
    </location>
</feature>
<dbReference type="GO" id="GO:0003779">
    <property type="term" value="F:actin binding"/>
    <property type="evidence" value="ECO:0007669"/>
    <property type="project" value="InterPro"/>
</dbReference>
<dbReference type="InterPro" id="IPR036222">
    <property type="entry name" value="CAP_N_sf"/>
</dbReference>
<dbReference type="Proteomes" id="UP000187455">
    <property type="component" value="Unassembled WGS sequence"/>
</dbReference>
<comment type="function">
    <text evidence="2">The N-terminal domain binds to adenylyl cyclase, thereby enabling adenylyl cyclase to be activated by upstream regulatory signals, such as Ras. The C-terminal domain is required for normal cellular morphology and growth control.</text>
</comment>
<dbReference type="EMBL" id="LSSL01002242">
    <property type="protein sequence ID" value="OLY81704.1"/>
    <property type="molecule type" value="Genomic_DNA"/>
</dbReference>
<reference evidence="6 7" key="1">
    <citation type="journal article" date="2016" name="Mol. Biol. Evol.">
        <title>Genome-Wide Survey of Gut Fungi (Harpellales) Reveals the First Horizontally Transferred Ubiquitin Gene from a Mosquito Host.</title>
        <authorList>
            <person name="Wang Y."/>
            <person name="White M.M."/>
            <person name="Kvist S."/>
            <person name="Moncalvo J.M."/>
        </authorList>
    </citation>
    <scope>NUCLEOTIDE SEQUENCE [LARGE SCALE GENOMIC DNA]</scope>
    <source>
        <strain evidence="6 7">ALG-7-W6</strain>
    </source>
</reference>
<dbReference type="InterPro" id="IPR036223">
    <property type="entry name" value="CAP_C_sf"/>
</dbReference>
<evidence type="ECO:0000256" key="2">
    <source>
        <dbReference type="ARBA" id="ARBA00054756"/>
    </source>
</evidence>
<dbReference type="InterPro" id="IPR001837">
    <property type="entry name" value="Adenylate_cyclase-assoc_CAP"/>
</dbReference>
<name>A0A1R0GXS4_9FUNG</name>
<organism evidence="6 7">
    <name type="scientific">Smittium mucronatum</name>
    <dbReference type="NCBI Taxonomy" id="133383"/>
    <lineage>
        <taxon>Eukaryota</taxon>
        <taxon>Fungi</taxon>
        <taxon>Fungi incertae sedis</taxon>
        <taxon>Zoopagomycota</taxon>
        <taxon>Kickxellomycotina</taxon>
        <taxon>Harpellomycetes</taxon>
        <taxon>Harpellales</taxon>
        <taxon>Legeriomycetaceae</taxon>
        <taxon>Smittium</taxon>
    </lineage>
</organism>
<accession>A0A1R0GXS4</accession>
<evidence type="ECO:0000313" key="7">
    <source>
        <dbReference type="Proteomes" id="UP000187455"/>
    </source>
</evidence>
<sequence length="510" mass="55825">MSSKNSHSIGHDFVSRIKQASNKITNLAAETINGNFLGLEGHDSHENHPHSHQRTFKRPDSDDSNVPTPKITQVKEVEEYSKSVVGAVDELIVASQKLDSPVVVGIVTLLAELANHEKNFIQVASQMNKPNPEELQLLLSHIQVSIESVMNFKYSNRMSRLTNNLNAVAEGVAAFGWVAVDKDQLGYITEMKQSSLFYTNRILKEFRASNPAQVEFVDKFLNVLDQLFNYVKIYHTVGLQYGYSSPLLTIDQALAYLIDPTIQQTSTDSVNSSVSTVTPSAPAGDSANYKSSGTAGVNALFSEINQGEGITHGLKKVDLNATRSADLPASASASSAPRNLAAGAPKPQSPPIKELQGKRWVVENFVDSEVTVEVTDITQTCYIFNCTGCTVVIVNKVNNLTVDKCLKTSVVFDAVVSSCDVVNSQSVKVQANFAIPLINVDKSNGVQIFLNDSNKENVEILTAKSSEINVCYTDETSEDAFDYREFFIPEQMKTKVINGKLNTVVLDHSH</sequence>
<dbReference type="Gene3D" id="2.160.20.70">
    <property type="match status" value="1"/>
</dbReference>
<feature type="compositionally biased region" description="Basic and acidic residues" evidence="4">
    <location>
        <begin position="40"/>
        <end position="49"/>
    </location>
</feature>
<dbReference type="GO" id="GO:0007015">
    <property type="term" value="P:actin filament organization"/>
    <property type="evidence" value="ECO:0007669"/>
    <property type="project" value="TreeGrafter"/>
</dbReference>
<dbReference type="OrthoDB" id="1601at2759"/>
<protein>
    <recommendedName>
        <fullName evidence="3">Adenylyl cyclase-associated protein</fullName>
    </recommendedName>
</protein>
<evidence type="ECO:0000256" key="1">
    <source>
        <dbReference type="ARBA" id="ARBA00007659"/>
    </source>
</evidence>
<dbReference type="InterPro" id="IPR017901">
    <property type="entry name" value="C-CAP_CF_C-like"/>
</dbReference>
<dbReference type="AlphaFoldDB" id="A0A1R0GXS4"/>
<feature type="region of interest" description="Disordered" evidence="4">
    <location>
        <begin position="38"/>
        <end position="71"/>
    </location>
</feature>
<dbReference type="Gene3D" id="1.25.40.330">
    <property type="entry name" value="Adenylate cyclase-associated CAP, N-terminal domain"/>
    <property type="match status" value="1"/>
</dbReference>
<dbReference type="Pfam" id="PF08603">
    <property type="entry name" value="CAP_C"/>
    <property type="match status" value="1"/>
</dbReference>
<evidence type="ECO:0000313" key="6">
    <source>
        <dbReference type="EMBL" id="OLY81704.1"/>
    </source>
</evidence>
<dbReference type="GO" id="GO:0008179">
    <property type="term" value="F:adenylate cyclase binding"/>
    <property type="evidence" value="ECO:0007669"/>
    <property type="project" value="TreeGrafter"/>
</dbReference>
<dbReference type="FunFam" id="1.25.40.330:FF:000001">
    <property type="entry name" value="Adenylyl cyclase-associated protein"/>
    <property type="match status" value="1"/>
</dbReference>
<dbReference type="InterPro" id="IPR016098">
    <property type="entry name" value="CAP/MinC_C"/>
</dbReference>
<dbReference type="InterPro" id="IPR053950">
    <property type="entry name" value="CAP_N"/>
</dbReference>
<dbReference type="GO" id="GO:0019933">
    <property type="term" value="P:cAMP-mediated signaling"/>
    <property type="evidence" value="ECO:0007669"/>
    <property type="project" value="TreeGrafter"/>
</dbReference>
<dbReference type="SUPFAM" id="SSF101278">
    <property type="entry name" value="N-terminal domain of adenylylcyclase associated protein, CAP"/>
    <property type="match status" value="1"/>
</dbReference>
<evidence type="ECO:0000256" key="4">
    <source>
        <dbReference type="SAM" id="MobiDB-lite"/>
    </source>
</evidence>
<evidence type="ECO:0000259" key="5">
    <source>
        <dbReference type="PROSITE" id="PS51329"/>
    </source>
</evidence>
<comment type="similarity">
    <text evidence="1">Belongs to the CAP family.</text>
</comment>
<dbReference type="SMART" id="SM00673">
    <property type="entry name" value="CARP"/>
    <property type="match status" value="1"/>
</dbReference>
<dbReference type="PANTHER" id="PTHR10652">
    <property type="entry name" value="ADENYLYL CYCLASE-ASSOCIATED PROTEIN"/>
    <property type="match status" value="1"/>
</dbReference>
<feature type="compositionally biased region" description="Low complexity" evidence="4">
    <location>
        <begin position="328"/>
        <end position="342"/>
    </location>
</feature>
<feature type="compositionally biased region" description="Low complexity" evidence="4">
    <location>
        <begin position="267"/>
        <end position="280"/>
    </location>
</feature>
<proteinExistence type="inferred from homology"/>
<comment type="caution">
    <text evidence="6">The sequence shown here is derived from an EMBL/GenBank/DDBJ whole genome shotgun (WGS) entry which is preliminary data.</text>
</comment>
<dbReference type="Pfam" id="PF21938">
    <property type="entry name" value="CAP_N"/>
    <property type="match status" value="1"/>
</dbReference>
<feature type="region of interest" description="Disordered" evidence="4">
    <location>
        <begin position="328"/>
        <end position="352"/>
    </location>
</feature>
<keyword evidence="7" id="KW-1185">Reference proteome</keyword>
<dbReference type="GO" id="GO:0005737">
    <property type="term" value="C:cytoplasm"/>
    <property type="evidence" value="ECO:0007669"/>
    <property type="project" value="TreeGrafter"/>
</dbReference>
<dbReference type="InterPro" id="IPR006599">
    <property type="entry name" value="CARP_motif"/>
</dbReference>
<dbReference type="SUPFAM" id="SSF69340">
    <property type="entry name" value="C-terminal domain of adenylylcyclase associated protein"/>
    <property type="match status" value="1"/>
</dbReference>
<feature type="domain" description="C-CAP/cofactor C-like" evidence="5">
    <location>
        <begin position="345"/>
        <end position="488"/>
    </location>
</feature>
<dbReference type="PANTHER" id="PTHR10652:SF0">
    <property type="entry name" value="ADENYLYL CYCLASE-ASSOCIATED PROTEIN"/>
    <property type="match status" value="1"/>
</dbReference>
<dbReference type="InterPro" id="IPR013912">
    <property type="entry name" value="Adenylate_cyclase-assoc_CAP_C"/>
</dbReference>
<dbReference type="STRING" id="133383.A0A1R0GXS4"/>
<gene>
    <name evidence="6" type="ORF">AYI68_g4189</name>
</gene>
<dbReference type="PROSITE" id="PS51329">
    <property type="entry name" value="C_CAP_COFACTOR_C"/>
    <property type="match status" value="1"/>
</dbReference>
<evidence type="ECO:0000256" key="3">
    <source>
        <dbReference type="ARBA" id="ARBA00072052"/>
    </source>
</evidence>